<evidence type="ECO:0000256" key="1">
    <source>
        <dbReference type="SAM" id="MobiDB-lite"/>
    </source>
</evidence>
<name>A0ABR1YAU5_9PEZI</name>
<dbReference type="EMBL" id="JBBWRZ010000013">
    <property type="protein sequence ID" value="KAK8223667.1"/>
    <property type="molecule type" value="Genomic_DNA"/>
</dbReference>
<dbReference type="Proteomes" id="UP001492380">
    <property type="component" value="Unassembled WGS sequence"/>
</dbReference>
<protein>
    <recommendedName>
        <fullName evidence="4">Nuclear pore protein</fullName>
    </recommendedName>
</protein>
<evidence type="ECO:0000313" key="3">
    <source>
        <dbReference type="Proteomes" id="UP001492380"/>
    </source>
</evidence>
<dbReference type="Gene3D" id="3.30.710.10">
    <property type="entry name" value="Potassium Channel Kv1.1, Chain A"/>
    <property type="match status" value="1"/>
</dbReference>
<reference evidence="2 3" key="1">
    <citation type="submission" date="2024-04" db="EMBL/GenBank/DDBJ databases">
        <title>Phyllosticta paracitricarpa is synonymous to the EU quarantine fungus P. citricarpa based on phylogenomic analyses.</title>
        <authorList>
            <consortium name="Lawrence Berkeley National Laboratory"/>
            <person name="Van Ingen-Buijs V.A."/>
            <person name="Van Westerhoven A.C."/>
            <person name="Haridas S."/>
            <person name="Skiadas P."/>
            <person name="Martin F."/>
            <person name="Groenewald J.Z."/>
            <person name="Crous P.W."/>
            <person name="Seidl M.F."/>
        </authorList>
    </citation>
    <scope>NUCLEOTIDE SEQUENCE [LARGE SCALE GENOMIC DNA]</scope>
    <source>
        <strain evidence="2 3">CBS 123374</strain>
    </source>
</reference>
<organism evidence="2 3">
    <name type="scientific">Phyllosticta capitalensis</name>
    <dbReference type="NCBI Taxonomy" id="121624"/>
    <lineage>
        <taxon>Eukaryota</taxon>
        <taxon>Fungi</taxon>
        <taxon>Dikarya</taxon>
        <taxon>Ascomycota</taxon>
        <taxon>Pezizomycotina</taxon>
        <taxon>Dothideomycetes</taxon>
        <taxon>Dothideomycetes incertae sedis</taxon>
        <taxon>Botryosphaeriales</taxon>
        <taxon>Phyllostictaceae</taxon>
        <taxon>Phyllosticta</taxon>
    </lineage>
</organism>
<feature type="compositionally biased region" description="Low complexity" evidence="1">
    <location>
        <begin position="1"/>
        <end position="22"/>
    </location>
</feature>
<feature type="region of interest" description="Disordered" evidence="1">
    <location>
        <begin position="1"/>
        <end position="24"/>
    </location>
</feature>
<sequence length="385" mass="43854">MADLHNNNIESSENSEPMEPSITHLDDKGDIRLIVSNQATSETKVFIVSSKAMSMACDAWNAMLNGHFKESQPSGTGQREIELLDDDPEALGILLSIVHLRFNSVPRSLEISLFQKITILTDKYDATHLLGPWCPDWLKSVPKFEKSEVPKKPNEFEKVYRAWEIPKQPDVEAKPKFEDWLWIMWELGQEERFESLALGLVKTIRLGPDGECLTASGKTLDSSSDFQHIPPGILESIMEVRKKTVTAMLEYTDAILDRFFNAYASGKSVCSPDMHSQKDTFECDSMVLGSLTLLLRRAGLTGNLQKDSSAITKSINELYLKLDADMLKIKSLHDFESYEFQICENRLLSRQMRSRLLEMVRSIPSPLQEVHRRHLQHQAKKLRLC</sequence>
<evidence type="ECO:0000313" key="2">
    <source>
        <dbReference type="EMBL" id="KAK8223667.1"/>
    </source>
</evidence>
<keyword evidence="3" id="KW-1185">Reference proteome</keyword>
<evidence type="ECO:0008006" key="4">
    <source>
        <dbReference type="Google" id="ProtNLM"/>
    </source>
</evidence>
<dbReference type="InterPro" id="IPR011333">
    <property type="entry name" value="SKP1/BTB/POZ_sf"/>
</dbReference>
<accession>A0ABR1YAU5</accession>
<proteinExistence type="predicted"/>
<gene>
    <name evidence="2" type="ORF">HDK90DRAFT_98885</name>
</gene>
<comment type="caution">
    <text evidence="2">The sequence shown here is derived from an EMBL/GenBank/DDBJ whole genome shotgun (WGS) entry which is preliminary data.</text>
</comment>